<dbReference type="Proteomes" id="UP001209878">
    <property type="component" value="Unassembled WGS sequence"/>
</dbReference>
<feature type="signal peptide" evidence="1">
    <location>
        <begin position="1"/>
        <end position="19"/>
    </location>
</feature>
<feature type="chain" id="PRO_5042118656" evidence="1">
    <location>
        <begin position="20"/>
        <end position="83"/>
    </location>
</feature>
<evidence type="ECO:0000313" key="2">
    <source>
        <dbReference type="EMBL" id="KAK2151708.1"/>
    </source>
</evidence>
<protein>
    <submittedName>
        <fullName evidence="2">Uncharacterized protein</fullName>
    </submittedName>
</protein>
<keyword evidence="3" id="KW-1185">Reference proteome</keyword>
<dbReference type="AlphaFoldDB" id="A0AAD9JFJ3"/>
<organism evidence="2 3">
    <name type="scientific">Ridgeia piscesae</name>
    <name type="common">Tubeworm</name>
    <dbReference type="NCBI Taxonomy" id="27915"/>
    <lineage>
        <taxon>Eukaryota</taxon>
        <taxon>Metazoa</taxon>
        <taxon>Spiralia</taxon>
        <taxon>Lophotrochozoa</taxon>
        <taxon>Annelida</taxon>
        <taxon>Polychaeta</taxon>
        <taxon>Sedentaria</taxon>
        <taxon>Canalipalpata</taxon>
        <taxon>Sabellida</taxon>
        <taxon>Siboglinidae</taxon>
        <taxon>Ridgeia</taxon>
    </lineage>
</organism>
<comment type="caution">
    <text evidence="2">The sequence shown here is derived from an EMBL/GenBank/DDBJ whole genome shotgun (WGS) entry which is preliminary data.</text>
</comment>
<gene>
    <name evidence="2" type="ORF">NP493_2580g00006</name>
</gene>
<reference evidence="2" key="1">
    <citation type="journal article" date="2023" name="Mol. Biol. Evol.">
        <title>Third-Generation Sequencing Reveals the Adaptive Role of the Epigenome in Three Deep-Sea Polychaetes.</title>
        <authorList>
            <person name="Perez M."/>
            <person name="Aroh O."/>
            <person name="Sun Y."/>
            <person name="Lan Y."/>
            <person name="Juniper S.K."/>
            <person name="Young C.R."/>
            <person name="Angers B."/>
            <person name="Qian P.Y."/>
        </authorList>
    </citation>
    <scope>NUCLEOTIDE SEQUENCE</scope>
    <source>
        <strain evidence="2">R07B-5</strain>
    </source>
</reference>
<name>A0AAD9JFJ3_RIDPI</name>
<evidence type="ECO:0000313" key="3">
    <source>
        <dbReference type="Proteomes" id="UP001209878"/>
    </source>
</evidence>
<dbReference type="EMBL" id="JAODUO010002566">
    <property type="protein sequence ID" value="KAK2151708.1"/>
    <property type="molecule type" value="Genomic_DNA"/>
</dbReference>
<accession>A0AAD9JFJ3</accession>
<proteinExistence type="predicted"/>
<keyword evidence="1" id="KW-0732">Signal</keyword>
<sequence>MKLLLLTVCIAAMLAITASFDVLPSNPKNAHEACRFTCFRTFVMNKVQLSRLEGEAFPQMDEMVDMLERKFQKCFRYCDKMPH</sequence>
<evidence type="ECO:0000256" key="1">
    <source>
        <dbReference type="SAM" id="SignalP"/>
    </source>
</evidence>